<evidence type="ECO:0000256" key="1">
    <source>
        <dbReference type="ARBA" id="ARBA00001933"/>
    </source>
</evidence>
<accession>A0A5S4EVY3</accession>
<name>A0A5S4EVY3_9ACTN</name>
<gene>
    <name evidence="4" type="ORF">ETD86_50950</name>
</gene>
<dbReference type="GO" id="GO:1901605">
    <property type="term" value="P:alpha-amino acid metabolic process"/>
    <property type="evidence" value="ECO:0007669"/>
    <property type="project" value="UniProtKB-ARBA"/>
</dbReference>
<sequence length="56" mass="5814">MFVQAGVGGLAAAAAGYVRDRWGEKPRIVVVEPDGAPCLIESARAGRPLRVPGSHT</sequence>
<comment type="cofactor">
    <cofactor evidence="1">
        <name>pyridoxal 5'-phosphate</name>
        <dbReference type="ChEBI" id="CHEBI:597326"/>
    </cofactor>
</comment>
<evidence type="ECO:0000313" key="5">
    <source>
        <dbReference type="Proteomes" id="UP000309128"/>
    </source>
</evidence>
<dbReference type="AlphaFoldDB" id="A0A5S4EVY3"/>
<keyword evidence="5" id="KW-1185">Reference proteome</keyword>
<evidence type="ECO:0000256" key="2">
    <source>
        <dbReference type="ARBA" id="ARBA00022898"/>
    </source>
</evidence>
<feature type="non-terminal residue" evidence="4">
    <location>
        <position position="56"/>
    </location>
</feature>
<evidence type="ECO:0000259" key="3">
    <source>
        <dbReference type="Pfam" id="PF00291"/>
    </source>
</evidence>
<reference evidence="4 5" key="1">
    <citation type="submission" date="2019-05" db="EMBL/GenBank/DDBJ databases">
        <title>Draft genome sequence of Nonomuraea turkmeniaca DSM 43926.</title>
        <authorList>
            <person name="Saricaoglu S."/>
            <person name="Isik K."/>
        </authorList>
    </citation>
    <scope>NUCLEOTIDE SEQUENCE [LARGE SCALE GENOMIC DNA]</scope>
    <source>
        <strain evidence="4 5">DSM 43926</strain>
    </source>
</reference>
<feature type="domain" description="Tryptophan synthase beta chain-like PALP" evidence="3">
    <location>
        <begin position="1"/>
        <end position="55"/>
    </location>
</feature>
<proteinExistence type="predicted"/>
<dbReference type="Proteomes" id="UP000309128">
    <property type="component" value="Unassembled WGS sequence"/>
</dbReference>
<comment type="caution">
    <text evidence="4">The sequence shown here is derived from an EMBL/GenBank/DDBJ whole genome shotgun (WGS) entry which is preliminary data.</text>
</comment>
<organism evidence="4 5">
    <name type="scientific">Nonomuraea turkmeniaca</name>
    <dbReference type="NCBI Taxonomy" id="103838"/>
    <lineage>
        <taxon>Bacteria</taxon>
        <taxon>Bacillati</taxon>
        <taxon>Actinomycetota</taxon>
        <taxon>Actinomycetes</taxon>
        <taxon>Streptosporangiales</taxon>
        <taxon>Streptosporangiaceae</taxon>
        <taxon>Nonomuraea</taxon>
    </lineage>
</organism>
<dbReference type="InterPro" id="IPR036052">
    <property type="entry name" value="TrpB-like_PALP_sf"/>
</dbReference>
<dbReference type="InterPro" id="IPR001926">
    <property type="entry name" value="TrpB-like_PALP"/>
</dbReference>
<dbReference type="EMBL" id="VCKY01000357">
    <property type="protein sequence ID" value="TMR07703.1"/>
    <property type="molecule type" value="Genomic_DNA"/>
</dbReference>
<dbReference type="OrthoDB" id="34584at2"/>
<dbReference type="Gene3D" id="3.40.50.1100">
    <property type="match status" value="1"/>
</dbReference>
<protein>
    <submittedName>
        <fullName evidence="4">Pyridoxal-phosphate dependent enzyme</fullName>
    </submittedName>
</protein>
<dbReference type="SUPFAM" id="SSF53686">
    <property type="entry name" value="Tryptophan synthase beta subunit-like PLP-dependent enzymes"/>
    <property type="match status" value="1"/>
</dbReference>
<dbReference type="Pfam" id="PF00291">
    <property type="entry name" value="PALP"/>
    <property type="match status" value="1"/>
</dbReference>
<evidence type="ECO:0000313" key="4">
    <source>
        <dbReference type="EMBL" id="TMR07703.1"/>
    </source>
</evidence>
<keyword evidence="2" id="KW-0663">Pyridoxal phosphate</keyword>